<feature type="transmembrane region" description="Helical" evidence="1">
    <location>
        <begin position="121"/>
        <end position="141"/>
    </location>
</feature>
<comment type="caution">
    <text evidence="2">The sequence shown here is derived from an EMBL/GenBank/DDBJ whole genome shotgun (WGS) entry which is preliminary data.</text>
</comment>
<dbReference type="RefSeq" id="WP_311707042.1">
    <property type="nucleotide sequence ID" value="NZ_JAVREL010000017.1"/>
</dbReference>
<sequence length="205" mass="21038">MLTERRSTFLLWPALAGCLLAAGWLAFEALTTDAHFVYGGPWPDVPSGMTYPFAWWPFALTLAGALLTRGLVEFGGERAGSRPLFVLGAAGATLIAVSLAVPHTYASVWSGDGTALESPLARGGIGFGAPFVVLGAVLLLARIVRPRLRLGRIGVPCGVLGVTMLLLGPPLMESAGTDGSPHIAGPAVLLATAGVALLCAALPAR</sequence>
<reference evidence="3" key="1">
    <citation type="submission" date="2023-07" db="EMBL/GenBank/DDBJ databases">
        <title>30 novel species of actinomycetes from the DSMZ collection.</title>
        <authorList>
            <person name="Nouioui I."/>
        </authorList>
    </citation>
    <scope>NUCLEOTIDE SEQUENCE [LARGE SCALE GENOMIC DNA]</scope>
    <source>
        <strain evidence="3">DSM 44938</strain>
    </source>
</reference>
<feature type="transmembrane region" description="Helical" evidence="1">
    <location>
        <begin position="84"/>
        <end position="101"/>
    </location>
</feature>
<name>A0ABU2MW80_9ACTN</name>
<evidence type="ECO:0008006" key="4">
    <source>
        <dbReference type="Google" id="ProtNLM"/>
    </source>
</evidence>
<evidence type="ECO:0000256" key="1">
    <source>
        <dbReference type="SAM" id="Phobius"/>
    </source>
</evidence>
<feature type="transmembrane region" description="Helical" evidence="1">
    <location>
        <begin position="183"/>
        <end position="204"/>
    </location>
</feature>
<keyword evidence="3" id="KW-1185">Reference proteome</keyword>
<feature type="transmembrane region" description="Helical" evidence="1">
    <location>
        <begin position="153"/>
        <end position="171"/>
    </location>
</feature>
<gene>
    <name evidence="2" type="ORF">RM590_25440</name>
</gene>
<keyword evidence="1" id="KW-0472">Membrane</keyword>
<feature type="transmembrane region" description="Helical" evidence="1">
    <location>
        <begin position="53"/>
        <end position="72"/>
    </location>
</feature>
<accession>A0ABU2MW80</accession>
<organism evidence="2 3">
    <name type="scientific">Streptomyces litchfieldiae</name>
    <dbReference type="NCBI Taxonomy" id="3075543"/>
    <lineage>
        <taxon>Bacteria</taxon>
        <taxon>Bacillati</taxon>
        <taxon>Actinomycetota</taxon>
        <taxon>Actinomycetes</taxon>
        <taxon>Kitasatosporales</taxon>
        <taxon>Streptomycetaceae</taxon>
        <taxon>Streptomyces</taxon>
    </lineage>
</organism>
<dbReference type="PROSITE" id="PS51257">
    <property type="entry name" value="PROKAR_LIPOPROTEIN"/>
    <property type="match status" value="1"/>
</dbReference>
<proteinExistence type="predicted"/>
<keyword evidence="1" id="KW-0812">Transmembrane</keyword>
<evidence type="ECO:0000313" key="3">
    <source>
        <dbReference type="Proteomes" id="UP001183246"/>
    </source>
</evidence>
<protein>
    <recommendedName>
        <fullName evidence="4">DUF998 domain-containing protein</fullName>
    </recommendedName>
</protein>
<keyword evidence="1" id="KW-1133">Transmembrane helix</keyword>
<dbReference type="EMBL" id="JAVREL010000017">
    <property type="protein sequence ID" value="MDT0345905.1"/>
    <property type="molecule type" value="Genomic_DNA"/>
</dbReference>
<dbReference type="Proteomes" id="UP001183246">
    <property type="component" value="Unassembled WGS sequence"/>
</dbReference>
<evidence type="ECO:0000313" key="2">
    <source>
        <dbReference type="EMBL" id="MDT0345905.1"/>
    </source>
</evidence>